<name>A0A1I6Y4I2_9FLAO</name>
<gene>
    <name evidence="2" type="ORF">SAMN05216474_0655</name>
</gene>
<accession>A0A1I6Y4I2</accession>
<dbReference type="Pfam" id="PF02698">
    <property type="entry name" value="DUF218"/>
    <property type="match status" value="1"/>
</dbReference>
<dbReference type="Proteomes" id="UP000236454">
    <property type="component" value="Unassembled WGS sequence"/>
</dbReference>
<dbReference type="EMBL" id="FPAS01000001">
    <property type="protein sequence ID" value="SFT45430.1"/>
    <property type="molecule type" value="Genomic_DNA"/>
</dbReference>
<organism evidence="2 3">
    <name type="scientific">Lishizhenia tianjinensis</name>
    <dbReference type="NCBI Taxonomy" id="477690"/>
    <lineage>
        <taxon>Bacteria</taxon>
        <taxon>Pseudomonadati</taxon>
        <taxon>Bacteroidota</taxon>
        <taxon>Flavobacteriia</taxon>
        <taxon>Flavobacteriales</taxon>
        <taxon>Crocinitomicaceae</taxon>
        <taxon>Lishizhenia</taxon>
    </lineage>
</organism>
<sequence>MRTIFLDLIALFICIFLSANILVEIHAQHKNFYFSKSLEGKDYTTALLLGCGKHGRVGINPYYKYRIDATVELYQKGHIKQILISGDNGRSNYSEPEDMRDDLIARGIPACVITLDYAGFRTFDSMYRAKEIFKQDKFLIISQNFHNERALFLAHALGIDAIAYNCKDLKANKSKFSFINVREYLARTNAFIDCYLIFKRPKFLGKTEKMSSC</sequence>
<dbReference type="AlphaFoldDB" id="A0A1I6Y4I2"/>
<keyword evidence="3" id="KW-1185">Reference proteome</keyword>
<dbReference type="InterPro" id="IPR051599">
    <property type="entry name" value="Cell_Envelope_Assoc"/>
</dbReference>
<protein>
    <submittedName>
        <fullName evidence="2">SanA protein</fullName>
    </submittedName>
</protein>
<evidence type="ECO:0000259" key="1">
    <source>
        <dbReference type="Pfam" id="PF02698"/>
    </source>
</evidence>
<dbReference type="OrthoDB" id="9782395at2"/>
<feature type="domain" description="DUF218" evidence="1">
    <location>
        <begin position="48"/>
        <end position="185"/>
    </location>
</feature>
<evidence type="ECO:0000313" key="2">
    <source>
        <dbReference type="EMBL" id="SFT45430.1"/>
    </source>
</evidence>
<dbReference type="RefSeq" id="WP_090246273.1">
    <property type="nucleotide sequence ID" value="NZ_FPAS01000001.1"/>
</dbReference>
<evidence type="ECO:0000313" key="3">
    <source>
        <dbReference type="Proteomes" id="UP000236454"/>
    </source>
</evidence>
<reference evidence="2 3" key="1">
    <citation type="submission" date="2016-10" db="EMBL/GenBank/DDBJ databases">
        <authorList>
            <person name="de Groot N.N."/>
        </authorList>
    </citation>
    <scope>NUCLEOTIDE SEQUENCE [LARGE SCALE GENOMIC DNA]</scope>
    <source>
        <strain evidence="2 3">CGMCC 1.7005</strain>
    </source>
</reference>
<dbReference type="GO" id="GO:0005886">
    <property type="term" value="C:plasma membrane"/>
    <property type="evidence" value="ECO:0007669"/>
    <property type="project" value="TreeGrafter"/>
</dbReference>
<dbReference type="PANTHER" id="PTHR30336:SF6">
    <property type="entry name" value="INTEGRAL MEMBRANE PROTEIN"/>
    <property type="match status" value="1"/>
</dbReference>
<dbReference type="STRING" id="477690.SAMN05216474_0655"/>
<dbReference type="CDD" id="cd06259">
    <property type="entry name" value="YdcF-like"/>
    <property type="match status" value="1"/>
</dbReference>
<dbReference type="InterPro" id="IPR003848">
    <property type="entry name" value="DUF218"/>
</dbReference>
<proteinExistence type="predicted"/>
<dbReference type="PANTHER" id="PTHR30336">
    <property type="entry name" value="INNER MEMBRANE PROTEIN, PROBABLE PERMEASE"/>
    <property type="match status" value="1"/>
</dbReference>